<sequence>MAGYGIQQVISCFTTVFFHRSLLWKCAYAVKEAVFQECIAELRVLKAEAAEYVMDIEYDQ</sequence>
<proteinExistence type="predicted"/>
<protein>
    <submittedName>
        <fullName evidence="1">Uncharacterized protein</fullName>
    </submittedName>
</protein>
<reference evidence="1 2" key="1">
    <citation type="journal article" date="2022" name="bioRxiv">
        <title>The genome of the oomycete Peronosclerospora sorghi, a cosmopolitan pathogen of maize and sorghum, is inflated with dispersed pseudogenes.</title>
        <authorList>
            <person name="Fletcher K."/>
            <person name="Martin F."/>
            <person name="Isakeit T."/>
            <person name="Cavanaugh K."/>
            <person name="Magill C."/>
            <person name="Michelmore R."/>
        </authorList>
    </citation>
    <scope>NUCLEOTIDE SEQUENCE [LARGE SCALE GENOMIC DNA]</scope>
    <source>
        <strain evidence="1">P6</strain>
    </source>
</reference>
<organism evidence="1 2">
    <name type="scientific">Peronosclerospora sorghi</name>
    <dbReference type="NCBI Taxonomy" id="230839"/>
    <lineage>
        <taxon>Eukaryota</taxon>
        <taxon>Sar</taxon>
        <taxon>Stramenopiles</taxon>
        <taxon>Oomycota</taxon>
        <taxon>Peronosporomycetes</taxon>
        <taxon>Peronosporales</taxon>
        <taxon>Peronosporaceae</taxon>
        <taxon>Peronosclerospora</taxon>
    </lineage>
</organism>
<gene>
    <name evidence="1" type="ORF">PsorP6_016514</name>
</gene>
<evidence type="ECO:0000313" key="1">
    <source>
        <dbReference type="EMBL" id="KAI9908311.1"/>
    </source>
</evidence>
<accession>A0ACC0VRD2</accession>
<dbReference type="EMBL" id="CM047587">
    <property type="protein sequence ID" value="KAI9908311.1"/>
    <property type="molecule type" value="Genomic_DNA"/>
</dbReference>
<keyword evidence="2" id="KW-1185">Reference proteome</keyword>
<comment type="caution">
    <text evidence="1">The sequence shown here is derived from an EMBL/GenBank/DDBJ whole genome shotgun (WGS) entry which is preliminary data.</text>
</comment>
<evidence type="ECO:0000313" key="2">
    <source>
        <dbReference type="Proteomes" id="UP001163321"/>
    </source>
</evidence>
<name>A0ACC0VRD2_9STRA</name>
<dbReference type="Proteomes" id="UP001163321">
    <property type="component" value="Chromosome 8"/>
</dbReference>